<dbReference type="WBParaSite" id="Hba_09095">
    <property type="protein sequence ID" value="Hba_09095"/>
    <property type="gene ID" value="Hba_09095"/>
</dbReference>
<keyword evidence="1" id="KW-1185">Reference proteome</keyword>
<protein>
    <submittedName>
        <fullName evidence="2">Transposase</fullName>
    </submittedName>
</protein>
<reference evidence="2" key="1">
    <citation type="submission" date="2016-11" db="UniProtKB">
        <authorList>
            <consortium name="WormBaseParasite"/>
        </authorList>
    </citation>
    <scope>IDENTIFICATION</scope>
</reference>
<sequence>MADDLGYNDIDWKDPKLHTPTLRSLAFSKHSVLLTNSYVNQLCTP</sequence>
<evidence type="ECO:0000313" key="2">
    <source>
        <dbReference type="WBParaSite" id="Hba_09095"/>
    </source>
</evidence>
<accession>A0A1I7WVB9</accession>
<dbReference type="InterPro" id="IPR017850">
    <property type="entry name" value="Alkaline_phosphatase_core_sf"/>
</dbReference>
<dbReference type="AlphaFoldDB" id="A0A1I7WVB9"/>
<dbReference type="Proteomes" id="UP000095283">
    <property type="component" value="Unplaced"/>
</dbReference>
<dbReference type="SUPFAM" id="SSF53649">
    <property type="entry name" value="Alkaline phosphatase-like"/>
    <property type="match status" value="1"/>
</dbReference>
<name>A0A1I7WVB9_HETBA</name>
<organism evidence="1 2">
    <name type="scientific">Heterorhabditis bacteriophora</name>
    <name type="common">Entomopathogenic nematode worm</name>
    <dbReference type="NCBI Taxonomy" id="37862"/>
    <lineage>
        <taxon>Eukaryota</taxon>
        <taxon>Metazoa</taxon>
        <taxon>Ecdysozoa</taxon>
        <taxon>Nematoda</taxon>
        <taxon>Chromadorea</taxon>
        <taxon>Rhabditida</taxon>
        <taxon>Rhabditina</taxon>
        <taxon>Rhabditomorpha</taxon>
        <taxon>Strongyloidea</taxon>
        <taxon>Heterorhabditidae</taxon>
        <taxon>Heterorhabditis</taxon>
    </lineage>
</organism>
<dbReference type="Gene3D" id="3.40.720.10">
    <property type="entry name" value="Alkaline Phosphatase, subunit A"/>
    <property type="match status" value="1"/>
</dbReference>
<evidence type="ECO:0000313" key="1">
    <source>
        <dbReference type="Proteomes" id="UP000095283"/>
    </source>
</evidence>
<proteinExistence type="predicted"/>